<dbReference type="GO" id="GO:0030117">
    <property type="term" value="C:membrane coat"/>
    <property type="evidence" value="ECO:0007669"/>
    <property type="project" value="InterPro"/>
</dbReference>
<evidence type="ECO:0000256" key="5">
    <source>
        <dbReference type="ARBA" id="ARBA00023136"/>
    </source>
</evidence>
<dbReference type="PANTHER" id="PTHR11134">
    <property type="entry name" value="ADAPTOR COMPLEX SUBUNIT BETA FAMILY MEMBER"/>
    <property type="match status" value="1"/>
</dbReference>
<reference evidence="9" key="1">
    <citation type="submission" date="2014-08" db="EMBL/GenBank/DDBJ databases">
        <authorList>
            <person name="Sharma Rahul"/>
            <person name="Thines Marco"/>
        </authorList>
    </citation>
    <scope>NUCLEOTIDE SEQUENCE</scope>
</reference>
<evidence type="ECO:0000256" key="3">
    <source>
        <dbReference type="ARBA" id="ARBA00022448"/>
    </source>
</evidence>
<evidence type="ECO:0000256" key="1">
    <source>
        <dbReference type="ARBA" id="ARBA00004308"/>
    </source>
</evidence>
<organism evidence="9">
    <name type="scientific">Phaffia rhodozyma</name>
    <name type="common">Yeast</name>
    <name type="synonym">Xanthophyllomyces dendrorhous</name>
    <dbReference type="NCBI Taxonomy" id="264483"/>
    <lineage>
        <taxon>Eukaryota</taxon>
        <taxon>Fungi</taxon>
        <taxon>Dikarya</taxon>
        <taxon>Basidiomycota</taxon>
        <taxon>Agaricomycotina</taxon>
        <taxon>Tremellomycetes</taxon>
        <taxon>Cystofilobasidiales</taxon>
        <taxon>Mrakiaceae</taxon>
        <taxon>Phaffia</taxon>
    </lineage>
</organism>
<evidence type="ECO:0000259" key="8">
    <source>
        <dbReference type="Pfam" id="PF01602"/>
    </source>
</evidence>
<feature type="compositionally biased region" description="Low complexity" evidence="7">
    <location>
        <begin position="719"/>
        <end position="753"/>
    </location>
</feature>
<dbReference type="Gene3D" id="1.25.10.10">
    <property type="entry name" value="Leucine-rich Repeat Variant"/>
    <property type="match status" value="1"/>
</dbReference>
<sequence length="762" mass="84239">MVVPKKGENYELRSDLNSEYKDKRADAIKRVIANMTVGKDVSGLFPDVLKNMQTDDLEQKKLVYLYLMNYASTQPELVILAVNTFVKDTADPNPLVRALAIRTMGCLRAEKIIDYLSDPLQKCLRDDDPYVRKTAALAVAKLYDLKPELAVDNGFVEQLKDMVGDSNPMVVANAVAALTDIHDIALSNQASASSASPPGSPTSAEQTSEGIFIIDAHVLNKLLVALNECSEWGRIAILSALARYKAADVEESEHICERVMPQFQHANGSVLLSAVRVVMIHMKNVEREDLIKQLVRKMAPPLVTLVSSAPEIQWVALRNINLLLQKRPDILQNEMRVFFCKYNDPPYVKVEKLEIMVRLAGEKNVDTLLSELKEYASEVDVDFVRKSIKAIGQTAIKIPEATDRCVNVLLELIATRVSYVVQEAIVVMKDIFRKYPRSYEGIIPTLCAALDELDEPEAKASLIWIIGEYAEKIENADDLLGIFLKTFKEESYQVQLQTLTAIVKLFLKKPDESQAIVQKVLQTATKDCDSPDVRDRAYIYWRLLSTDPAAAKSVVLADRPPISLPQTTVPPAILEGLLEEISTLASVYHKPAETFVGKGRMGIDAMRKRETEQEEDLSTTREKALHVVEQGQKSENLLDFDDDPIPSSIAPDFPSSSTTIINPNPTGMAAAPVRNALDDMLDLFSQTSLPPTSTNTHGSQFPNTISNSLSGFGQPLNESTQPQQHQPQSQPQQTSFASSSSASQPPPSTSTQAGTDDLLGLF</sequence>
<dbReference type="InterPro" id="IPR016342">
    <property type="entry name" value="AP_complex_bsu_1_2_4"/>
</dbReference>
<feature type="compositionally biased region" description="Low complexity" evidence="7">
    <location>
        <begin position="645"/>
        <end position="657"/>
    </location>
</feature>
<dbReference type="AlphaFoldDB" id="A0A0F7SJK5"/>
<feature type="compositionally biased region" description="Polar residues" evidence="7">
    <location>
        <begin position="685"/>
        <end position="711"/>
    </location>
</feature>
<dbReference type="InterPro" id="IPR002553">
    <property type="entry name" value="Clathrin/coatomer_adapt-like_N"/>
</dbReference>
<dbReference type="InterPro" id="IPR011989">
    <property type="entry name" value="ARM-like"/>
</dbReference>
<evidence type="ECO:0000256" key="6">
    <source>
        <dbReference type="PIRNR" id="PIRNR002291"/>
    </source>
</evidence>
<dbReference type="FunFam" id="1.25.10.10:FF:000058">
    <property type="entry name" value="AP complex subunit beta"/>
    <property type="match status" value="1"/>
</dbReference>
<feature type="region of interest" description="Disordered" evidence="7">
    <location>
        <begin position="685"/>
        <end position="762"/>
    </location>
</feature>
<accession>A0A0F7SJK5</accession>
<evidence type="ECO:0000313" key="9">
    <source>
        <dbReference type="EMBL" id="CDZ97823.1"/>
    </source>
</evidence>
<comment type="similarity">
    <text evidence="2 6">Belongs to the adaptor complexes large subunit family.</text>
</comment>
<dbReference type="InterPro" id="IPR016024">
    <property type="entry name" value="ARM-type_fold"/>
</dbReference>
<dbReference type="EMBL" id="LN483249">
    <property type="protein sequence ID" value="CDZ97823.1"/>
    <property type="molecule type" value="Genomic_DNA"/>
</dbReference>
<evidence type="ECO:0000256" key="4">
    <source>
        <dbReference type="ARBA" id="ARBA00022927"/>
    </source>
</evidence>
<name>A0A0F7SJK5_PHARH</name>
<dbReference type="GO" id="GO:0012505">
    <property type="term" value="C:endomembrane system"/>
    <property type="evidence" value="ECO:0007669"/>
    <property type="project" value="UniProtKB-SubCell"/>
</dbReference>
<dbReference type="GO" id="GO:0006886">
    <property type="term" value="P:intracellular protein transport"/>
    <property type="evidence" value="ECO:0007669"/>
    <property type="project" value="InterPro"/>
</dbReference>
<keyword evidence="3 6" id="KW-0813">Transport</keyword>
<dbReference type="PIRSF" id="PIRSF002291">
    <property type="entry name" value="AP_complex_beta"/>
    <property type="match status" value="1"/>
</dbReference>
<feature type="domain" description="Clathrin/coatomer adaptor adaptin-like N-terminal" evidence="8">
    <location>
        <begin position="6"/>
        <end position="547"/>
    </location>
</feature>
<feature type="region of interest" description="Disordered" evidence="7">
    <location>
        <begin position="637"/>
        <end position="663"/>
    </location>
</feature>
<dbReference type="GO" id="GO:0030276">
    <property type="term" value="F:clathrin binding"/>
    <property type="evidence" value="ECO:0007669"/>
    <property type="project" value="InterPro"/>
</dbReference>
<evidence type="ECO:0000256" key="2">
    <source>
        <dbReference type="ARBA" id="ARBA00006613"/>
    </source>
</evidence>
<comment type="function">
    <text evidence="6">Adaptins are components of the adaptor complexes which link clathrin to receptors in coated vesicles. Clathrin-associated protein complexes are believed to interact with the cytoplasmic tails of membrane proteins, leading to their selection and concentration.</text>
</comment>
<dbReference type="GO" id="GO:0016192">
    <property type="term" value="P:vesicle-mediated transport"/>
    <property type="evidence" value="ECO:0007669"/>
    <property type="project" value="InterPro"/>
</dbReference>
<dbReference type="SUPFAM" id="SSF48371">
    <property type="entry name" value="ARM repeat"/>
    <property type="match status" value="1"/>
</dbReference>
<keyword evidence="4 6" id="KW-0653">Protein transport</keyword>
<protein>
    <recommendedName>
        <fullName evidence="6">AP complex subunit beta</fullName>
    </recommendedName>
</protein>
<dbReference type="InterPro" id="IPR026739">
    <property type="entry name" value="AP_beta"/>
</dbReference>
<proteinExistence type="inferred from homology"/>
<evidence type="ECO:0000256" key="7">
    <source>
        <dbReference type="SAM" id="MobiDB-lite"/>
    </source>
</evidence>
<comment type="subcellular location">
    <subcellularLocation>
        <location evidence="1">Endomembrane system</location>
    </subcellularLocation>
</comment>
<dbReference type="Pfam" id="PF01602">
    <property type="entry name" value="Adaptin_N"/>
    <property type="match status" value="1"/>
</dbReference>
<keyword evidence="5 6" id="KW-0472">Membrane</keyword>